<evidence type="ECO:0000256" key="3">
    <source>
        <dbReference type="ARBA" id="ARBA00022553"/>
    </source>
</evidence>
<dbReference type="PANTHER" id="PTHR43304">
    <property type="entry name" value="PHYTOCHROME-LIKE PROTEIN CPH1"/>
    <property type="match status" value="1"/>
</dbReference>
<dbReference type="PROSITE" id="PS50112">
    <property type="entry name" value="PAS"/>
    <property type="match status" value="2"/>
</dbReference>
<dbReference type="NCBIfam" id="TIGR00229">
    <property type="entry name" value="sensory_box"/>
    <property type="match status" value="3"/>
</dbReference>
<dbReference type="Gene3D" id="3.30.565.10">
    <property type="entry name" value="Histidine kinase-like ATPase, C-terminal domain"/>
    <property type="match status" value="1"/>
</dbReference>
<feature type="domain" description="PAC" evidence="9">
    <location>
        <begin position="286"/>
        <end position="338"/>
    </location>
</feature>
<accession>A0A6I4IZW6</accession>
<dbReference type="Gene3D" id="1.10.287.130">
    <property type="match status" value="1"/>
</dbReference>
<dbReference type="InterPro" id="IPR052162">
    <property type="entry name" value="Sensor_kinase/Photoreceptor"/>
</dbReference>
<dbReference type="PANTHER" id="PTHR43304:SF1">
    <property type="entry name" value="PAC DOMAIN-CONTAINING PROTEIN"/>
    <property type="match status" value="1"/>
</dbReference>
<feature type="domain" description="PAC" evidence="9">
    <location>
        <begin position="412"/>
        <end position="463"/>
    </location>
</feature>
<keyword evidence="4" id="KW-0808">Transferase</keyword>
<dbReference type="SUPFAM" id="SSF55785">
    <property type="entry name" value="PYP-like sensor domain (PAS domain)"/>
    <property type="match status" value="4"/>
</dbReference>
<feature type="domain" description="PAC" evidence="9">
    <location>
        <begin position="671"/>
        <end position="722"/>
    </location>
</feature>
<evidence type="ECO:0000256" key="6">
    <source>
        <dbReference type="SAM" id="Coils"/>
    </source>
</evidence>
<feature type="domain" description="Histidine kinase" evidence="7">
    <location>
        <begin position="742"/>
        <end position="958"/>
    </location>
</feature>
<feature type="domain" description="PAC" evidence="9">
    <location>
        <begin position="545"/>
        <end position="596"/>
    </location>
</feature>
<keyword evidence="6" id="KW-0175">Coiled coil</keyword>
<evidence type="ECO:0000313" key="10">
    <source>
        <dbReference type="EMBL" id="MVO77606.1"/>
    </source>
</evidence>
<evidence type="ECO:0000259" key="8">
    <source>
        <dbReference type="PROSITE" id="PS50112"/>
    </source>
</evidence>
<dbReference type="InterPro" id="IPR000014">
    <property type="entry name" value="PAS"/>
</dbReference>
<dbReference type="CDD" id="cd00082">
    <property type="entry name" value="HisKA"/>
    <property type="match status" value="1"/>
</dbReference>
<feature type="coiled-coil region" evidence="6">
    <location>
        <begin position="175"/>
        <end position="223"/>
    </location>
</feature>
<organism evidence="10 11">
    <name type="scientific">Sphingomonas horti</name>
    <dbReference type="NCBI Taxonomy" id="2682842"/>
    <lineage>
        <taxon>Bacteria</taxon>
        <taxon>Pseudomonadati</taxon>
        <taxon>Pseudomonadota</taxon>
        <taxon>Alphaproteobacteria</taxon>
        <taxon>Sphingomonadales</taxon>
        <taxon>Sphingomonadaceae</taxon>
        <taxon>Sphingomonas</taxon>
    </lineage>
</organism>
<dbReference type="InterPro" id="IPR001610">
    <property type="entry name" value="PAC"/>
</dbReference>
<dbReference type="InterPro" id="IPR013655">
    <property type="entry name" value="PAS_fold_3"/>
</dbReference>
<dbReference type="SMART" id="SM00091">
    <property type="entry name" value="PAS"/>
    <property type="match status" value="4"/>
</dbReference>
<dbReference type="Pfam" id="PF08447">
    <property type="entry name" value="PAS_3"/>
    <property type="match status" value="4"/>
</dbReference>
<evidence type="ECO:0000256" key="1">
    <source>
        <dbReference type="ARBA" id="ARBA00000085"/>
    </source>
</evidence>
<dbReference type="AlphaFoldDB" id="A0A6I4IZW6"/>
<dbReference type="SUPFAM" id="SSF55874">
    <property type="entry name" value="ATPase domain of HSP90 chaperone/DNA topoisomerase II/histidine kinase"/>
    <property type="match status" value="1"/>
</dbReference>
<dbReference type="PRINTS" id="PR00344">
    <property type="entry name" value="BCTRLSENSOR"/>
</dbReference>
<dbReference type="InterPro" id="IPR004358">
    <property type="entry name" value="Sig_transdc_His_kin-like_C"/>
</dbReference>
<keyword evidence="3" id="KW-0597">Phosphoprotein</keyword>
<dbReference type="GO" id="GO:0000155">
    <property type="term" value="F:phosphorelay sensor kinase activity"/>
    <property type="evidence" value="ECO:0007669"/>
    <property type="project" value="InterPro"/>
</dbReference>
<evidence type="ECO:0000256" key="2">
    <source>
        <dbReference type="ARBA" id="ARBA00012438"/>
    </source>
</evidence>
<dbReference type="InterPro" id="IPR003661">
    <property type="entry name" value="HisK_dim/P_dom"/>
</dbReference>
<evidence type="ECO:0000256" key="4">
    <source>
        <dbReference type="ARBA" id="ARBA00022679"/>
    </source>
</evidence>
<dbReference type="SMART" id="SM00086">
    <property type="entry name" value="PAC"/>
    <property type="match status" value="4"/>
</dbReference>
<evidence type="ECO:0000259" key="9">
    <source>
        <dbReference type="PROSITE" id="PS50113"/>
    </source>
</evidence>
<evidence type="ECO:0000256" key="5">
    <source>
        <dbReference type="ARBA" id="ARBA00022777"/>
    </source>
</evidence>
<dbReference type="InterPro" id="IPR036890">
    <property type="entry name" value="HATPase_C_sf"/>
</dbReference>
<protein>
    <recommendedName>
        <fullName evidence="2">histidine kinase</fullName>
        <ecNumber evidence="2">2.7.13.3</ecNumber>
    </recommendedName>
</protein>
<keyword evidence="5" id="KW-0418">Kinase</keyword>
<dbReference type="PROSITE" id="PS50113">
    <property type="entry name" value="PAC"/>
    <property type="match status" value="4"/>
</dbReference>
<reference evidence="10 11" key="1">
    <citation type="submission" date="2019-12" db="EMBL/GenBank/DDBJ databases">
        <authorList>
            <person name="Huq M.A."/>
        </authorList>
    </citation>
    <scope>NUCLEOTIDE SEQUENCE [LARGE SCALE GENOMIC DNA]</scope>
    <source>
        <strain evidence="10 11">MAH-20</strain>
    </source>
</reference>
<dbReference type="EC" id="2.7.13.3" evidence="2"/>
<dbReference type="RefSeq" id="WP_157026581.1">
    <property type="nucleotide sequence ID" value="NZ_WQMS01000007.1"/>
</dbReference>
<proteinExistence type="predicted"/>
<feature type="domain" description="PAS" evidence="8">
    <location>
        <begin position="213"/>
        <end position="283"/>
    </location>
</feature>
<name>A0A6I4IZW6_9SPHN</name>
<sequence length="962" mass="108132">MLGEMAGTPDERDVGVSRLRRTLGDLVGLTALSAAWSAASVNETGRILSEALLSTLGLDFVIVHFEEVEDERPEPFVLVGEGLAASPRKVLDQARVALGATFDRRASLQADFLGTNVSILAMPLGLESRLGTIVVGSTRPRFPEQTERLLLSVAANQALVKLQDISLQYEQRRLAQELDLRVARRTEELAEANAALRIEIGQRRQAEEALRASELSANSLIENIPGLVAVLTPDGRVERVNRQIMDYCGQSLEELRDWGTNGTVHPEDMPHVAQIFGGSIASGIPYDIEQRLRRFDGEYRWFANRGRPLRDEAGRIVAWHVLLSDIDDRRRAEQALATSERNLRVTIDSIPALAWSARADGTADFFNQHYLNYVGLSEEDVRDWQWTRVIHPDDLDTLARAWESFRAVGRGGVTEARVRRYDGEYRWFSFRTNPLLEDGKVVKWYGVNTEIEDRKRTEDELAARERKLREAHDHLSQAQRLSHTGSFTTHVNADRHVWSDELYRILEHNPEEPPTFRVFRDRIHGDDRPRFDASFRQSLDTQTNFDEVFRIITPRGNTKFLHAVAHFAREDGDGPIVIGSIQDITETKHVEEELRRSEYLLAASERISQTGSFIWDLVNDTVVFSEQMRRVCEIDGNLEVVRPDLRSLYHPDDLRLVDDKIARVSRGEQCPENEERLLMADGRIKYVSTAFRVVHHDDGRRECFGVAQDVTRRRIAEDALDKVRSELAHVTRVTSLGELAASIAHEVNQPLSGIITNANTCVRLLAMDPPDVEGAIRTARRTIRDGNRASEVLSRLRGLFRKQDYLPESLNLNDAAQEVINICRHDLQRRGITMQFELDPGLPPIKGDRVQLQQVILNLVLNAADALEGVEDRPRQIAIRTEYSNKCAVQLAVADTGIGLQREDLASIFDAFYTTKPNGMGIGLSVSRSIVERHGGTLQASSNADAGSTFAFSIPFPSAAAA</sequence>
<dbReference type="FunFam" id="3.30.450.20:FF:000099">
    <property type="entry name" value="Sensory box sensor histidine kinase"/>
    <property type="match status" value="2"/>
</dbReference>
<dbReference type="SMART" id="SM00388">
    <property type="entry name" value="HisKA"/>
    <property type="match status" value="1"/>
</dbReference>
<keyword evidence="11" id="KW-1185">Reference proteome</keyword>
<dbReference type="Gene3D" id="3.30.450.20">
    <property type="entry name" value="PAS domain"/>
    <property type="match status" value="4"/>
</dbReference>
<evidence type="ECO:0000313" key="11">
    <source>
        <dbReference type="Proteomes" id="UP000441389"/>
    </source>
</evidence>
<evidence type="ECO:0000259" key="7">
    <source>
        <dbReference type="PROSITE" id="PS50109"/>
    </source>
</evidence>
<feature type="domain" description="PAS" evidence="8">
    <location>
        <begin position="339"/>
        <end position="412"/>
    </location>
</feature>
<dbReference type="PROSITE" id="PS50109">
    <property type="entry name" value="HIS_KIN"/>
    <property type="match status" value="1"/>
</dbReference>
<comment type="catalytic activity">
    <reaction evidence="1">
        <text>ATP + protein L-histidine = ADP + protein N-phospho-L-histidine.</text>
        <dbReference type="EC" id="2.7.13.3"/>
    </reaction>
</comment>
<comment type="caution">
    <text evidence="10">The sequence shown here is derived from an EMBL/GenBank/DDBJ whole genome shotgun (WGS) entry which is preliminary data.</text>
</comment>
<dbReference type="EMBL" id="WQMS01000007">
    <property type="protein sequence ID" value="MVO77606.1"/>
    <property type="molecule type" value="Genomic_DNA"/>
</dbReference>
<dbReference type="Proteomes" id="UP000441389">
    <property type="component" value="Unassembled WGS sequence"/>
</dbReference>
<dbReference type="CDD" id="cd00130">
    <property type="entry name" value="PAS"/>
    <property type="match status" value="4"/>
</dbReference>
<dbReference type="InterPro" id="IPR000700">
    <property type="entry name" value="PAS-assoc_C"/>
</dbReference>
<dbReference type="SMART" id="SM00387">
    <property type="entry name" value="HATPase_c"/>
    <property type="match status" value="1"/>
</dbReference>
<dbReference type="InterPro" id="IPR035965">
    <property type="entry name" value="PAS-like_dom_sf"/>
</dbReference>
<dbReference type="InterPro" id="IPR005467">
    <property type="entry name" value="His_kinase_dom"/>
</dbReference>
<dbReference type="InterPro" id="IPR003594">
    <property type="entry name" value="HATPase_dom"/>
</dbReference>
<dbReference type="Pfam" id="PF02518">
    <property type="entry name" value="HATPase_c"/>
    <property type="match status" value="1"/>
</dbReference>
<dbReference type="SUPFAM" id="SSF47384">
    <property type="entry name" value="Homodimeric domain of signal transducing histidine kinase"/>
    <property type="match status" value="1"/>
</dbReference>
<dbReference type="InterPro" id="IPR036097">
    <property type="entry name" value="HisK_dim/P_sf"/>
</dbReference>
<gene>
    <name evidence="10" type="ORF">GON01_06615</name>
</gene>